<comment type="caution">
    <text evidence="1">The sequence shown here is derived from an EMBL/GenBank/DDBJ whole genome shotgun (WGS) entry which is preliminary data.</text>
</comment>
<dbReference type="Proteomes" id="UP000216021">
    <property type="component" value="Unassembled WGS sequence"/>
</dbReference>
<keyword evidence="1" id="KW-0560">Oxidoreductase</keyword>
<dbReference type="SUPFAM" id="SSF54909">
    <property type="entry name" value="Dimeric alpha+beta barrel"/>
    <property type="match status" value="1"/>
</dbReference>
<dbReference type="EMBL" id="MOXD01000005">
    <property type="protein sequence ID" value="OMQ22957.1"/>
    <property type="molecule type" value="Genomic_DNA"/>
</dbReference>
<dbReference type="STRING" id="2034155.BMI79_11015"/>
<reference evidence="1 2" key="1">
    <citation type="submission" date="2016-11" db="EMBL/GenBank/DDBJ databases">
        <title>Rahnella oryzae sp. nov., isolated from rice root.</title>
        <authorList>
            <person name="Zhang X.-X."/>
            <person name="Zhang J."/>
        </authorList>
    </citation>
    <scope>NUCLEOTIDE SEQUENCE [LARGE SCALE GENOMIC DNA]</scope>
    <source>
        <strain evidence="1 2">J11-6</strain>
    </source>
</reference>
<dbReference type="Gene3D" id="3.30.70.100">
    <property type="match status" value="1"/>
</dbReference>
<keyword evidence="1" id="KW-0503">Monooxygenase</keyword>
<dbReference type="InterPro" id="IPR014910">
    <property type="entry name" value="YdhR"/>
</dbReference>
<accession>A0A1S8CKP4</accession>
<gene>
    <name evidence="1" type="ORF">BMI79_11015</name>
</gene>
<dbReference type="OrthoDB" id="1440627at2"/>
<dbReference type="RefSeq" id="WP_076942248.1">
    <property type="nucleotide sequence ID" value="NZ_MOXD01000005.1"/>
</dbReference>
<keyword evidence="2" id="KW-1185">Reference proteome</keyword>
<dbReference type="InterPro" id="IPR011008">
    <property type="entry name" value="Dimeric_a/b-barrel"/>
</dbReference>
<dbReference type="NCBIfam" id="NF008333">
    <property type="entry name" value="PRK11118.1"/>
    <property type="match status" value="1"/>
</dbReference>
<sequence>MYYILQVDFPYSGPWGAAMYSAMEELARSISEEPGFIWKYWTENQENSEAGGIYLFSDERSAAAYLKKHTSRLKSFGIPRVNGKIFAVNEALSRLNHCSF</sequence>
<protein>
    <submittedName>
        <fullName evidence="1">Monooxygenase</fullName>
    </submittedName>
</protein>
<proteinExistence type="predicted"/>
<dbReference type="GO" id="GO:0004497">
    <property type="term" value="F:monooxygenase activity"/>
    <property type="evidence" value="ECO:0007669"/>
    <property type="project" value="UniProtKB-KW"/>
</dbReference>
<dbReference type="PANTHER" id="PTHR39169:SF1">
    <property type="entry name" value="MONOOXYGENASE YDHR-RELATED"/>
    <property type="match status" value="1"/>
</dbReference>
<organism evidence="1 2">
    <name type="scientific">Serratia oryzae</name>
    <dbReference type="NCBI Taxonomy" id="2034155"/>
    <lineage>
        <taxon>Bacteria</taxon>
        <taxon>Pseudomonadati</taxon>
        <taxon>Pseudomonadota</taxon>
        <taxon>Gammaproteobacteria</taxon>
        <taxon>Enterobacterales</taxon>
        <taxon>Yersiniaceae</taxon>
        <taxon>Serratia</taxon>
    </lineage>
</organism>
<dbReference type="AlphaFoldDB" id="A0A1S8CKP4"/>
<dbReference type="PANTHER" id="PTHR39169">
    <property type="match status" value="1"/>
</dbReference>
<dbReference type="Pfam" id="PF08803">
    <property type="entry name" value="ydhR"/>
    <property type="match status" value="1"/>
</dbReference>
<evidence type="ECO:0000313" key="2">
    <source>
        <dbReference type="Proteomes" id="UP000216021"/>
    </source>
</evidence>
<name>A0A1S8CKP4_9GAMM</name>
<evidence type="ECO:0000313" key="1">
    <source>
        <dbReference type="EMBL" id="OMQ22957.1"/>
    </source>
</evidence>